<feature type="compositionally biased region" description="Basic and acidic residues" evidence="1">
    <location>
        <begin position="103"/>
        <end position="112"/>
    </location>
</feature>
<dbReference type="Pfam" id="PF14358">
    <property type="entry name" value="DUF4405"/>
    <property type="match status" value="1"/>
</dbReference>
<dbReference type="RefSeq" id="WP_055407565.1">
    <property type="nucleotide sequence ID" value="NZ_CP013011.1"/>
</dbReference>
<organism evidence="4 6">
    <name type="scientific">Pyrodictium delaneyi</name>
    <dbReference type="NCBI Taxonomy" id="1273541"/>
    <lineage>
        <taxon>Archaea</taxon>
        <taxon>Thermoproteota</taxon>
        <taxon>Thermoprotei</taxon>
        <taxon>Desulfurococcales</taxon>
        <taxon>Pyrodictiaceae</taxon>
        <taxon>Pyrodictium</taxon>
    </lineage>
</organism>
<dbReference type="Proteomes" id="UP000196694">
    <property type="component" value="Unassembled WGS sequence"/>
</dbReference>
<proteinExistence type="predicted"/>
<dbReference type="EMBL" id="NCQP01000006">
    <property type="protein sequence ID" value="OWJ54387.1"/>
    <property type="molecule type" value="Genomic_DNA"/>
</dbReference>
<protein>
    <recommendedName>
        <fullName evidence="3">Flavinylation-associated cytochrome domain-containing protein</fullName>
    </recommendedName>
</protein>
<reference evidence="4 6" key="1">
    <citation type="submission" date="2015-10" db="EMBL/GenBank/DDBJ databases">
        <title>Complete genome sequence of hyperthermophilic archaeon Pyrodictium delaneyi Su06.</title>
        <authorList>
            <person name="Jung J.-H."/>
            <person name="Lin J."/>
            <person name="Holden J.F."/>
            <person name="Park C.-S."/>
        </authorList>
    </citation>
    <scope>NUCLEOTIDE SEQUENCE [LARGE SCALE GENOMIC DNA]</scope>
    <source>
        <strain evidence="4 6">Su06</strain>
    </source>
</reference>
<dbReference type="OrthoDB" id="24547at2157"/>
<accession>A0A0P0N216</accession>
<evidence type="ECO:0000259" key="3">
    <source>
        <dbReference type="Pfam" id="PF14358"/>
    </source>
</evidence>
<feature type="transmembrane region" description="Helical" evidence="2">
    <location>
        <begin position="55"/>
        <end position="75"/>
    </location>
</feature>
<feature type="region of interest" description="Disordered" evidence="1">
    <location>
        <begin position="93"/>
        <end position="112"/>
    </location>
</feature>
<dbReference type="GeneID" id="26098598"/>
<name>A0A0P0N216_9CREN</name>
<reference evidence="5 7" key="2">
    <citation type="submission" date="2017-05" db="EMBL/GenBank/DDBJ databases">
        <title>The draft genome of the hyperthermophilic archaeon 'Pyrodictium delaneyi strain Hulk', an iron and nitrate reducer, reveals the capacity for sulfate reduction.</title>
        <authorList>
            <person name="Demey L.M."/>
            <person name="Miller C."/>
            <person name="Manzella M."/>
            <person name="Reguera G."/>
            <person name="Kashefi K."/>
        </authorList>
    </citation>
    <scope>NUCLEOTIDE SEQUENCE [LARGE SCALE GENOMIC DNA]</scope>
    <source>
        <strain evidence="5 7">Hulk</strain>
    </source>
</reference>
<dbReference type="InterPro" id="IPR016174">
    <property type="entry name" value="Di-haem_cyt_TM"/>
</dbReference>
<sequence>MANIILLARRITVILLVSLGFLTLISGFLLETMPRGPGSGYATALGLTKDLWTDIHVYAGFAAAGAAIVHVYTNYRGLLYHLGLIRPRHRSTVVKTASTQKTGRKEAEVAKS</sequence>
<keyword evidence="2" id="KW-0472">Membrane</keyword>
<evidence type="ECO:0000256" key="1">
    <source>
        <dbReference type="SAM" id="MobiDB-lite"/>
    </source>
</evidence>
<keyword evidence="7" id="KW-1185">Reference proteome</keyword>
<dbReference type="Proteomes" id="UP000058613">
    <property type="component" value="Chromosome"/>
</dbReference>
<dbReference type="KEGG" id="pdl:Pyrde_0273"/>
<evidence type="ECO:0000313" key="7">
    <source>
        <dbReference type="Proteomes" id="UP000196694"/>
    </source>
</evidence>
<dbReference type="EMBL" id="CP013011">
    <property type="protein sequence ID" value="ALL00323.1"/>
    <property type="molecule type" value="Genomic_DNA"/>
</dbReference>
<evidence type="ECO:0000313" key="5">
    <source>
        <dbReference type="EMBL" id="OWJ54387.1"/>
    </source>
</evidence>
<evidence type="ECO:0000256" key="2">
    <source>
        <dbReference type="SAM" id="Phobius"/>
    </source>
</evidence>
<dbReference type="GO" id="GO:0022904">
    <property type="term" value="P:respiratory electron transport chain"/>
    <property type="evidence" value="ECO:0007669"/>
    <property type="project" value="InterPro"/>
</dbReference>
<dbReference type="AlphaFoldDB" id="A0A0P0N216"/>
<dbReference type="InterPro" id="IPR025517">
    <property type="entry name" value="DUF4405"/>
</dbReference>
<feature type="domain" description="Flavinylation-associated cytochrome" evidence="3">
    <location>
        <begin position="12"/>
        <end position="75"/>
    </location>
</feature>
<gene>
    <name evidence="5" type="ORF">Pdsh_07910</name>
    <name evidence="4" type="ORF">Pyrde_0273</name>
</gene>
<dbReference type="GO" id="GO:0016020">
    <property type="term" value="C:membrane"/>
    <property type="evidence" value="ECO:0007669"/>
    <property type="project" value="InterPro"/>
</dbReference>
<evidence type="ECO:0000313" key="4">
    <source>
        <dbReference type="EMBL" id="ALL00323.1"/>
    </source>
</evidence>
<keyword evidence="2" id="KW-1133">Transmembrane helix</keyword>
<dbReference type="SUPFAM" id="SSF81342">
    <property type="entry name" value="Transmembrane di-heme cytochromes"/>
    <property type="match status" value="1"/>
</dbReference>
<feature type="transmembrane region" description="Helical" evidence="2">
    <location>
        <begin position="12"/>
        <end position="30"/>
    </location>
</feature>
<evidence type="ECO:0000313" key="6">
    <source>
        <dbReference type="Proteomes" id="UP000058613"/>
    </source>
</evidence>
<keyword evidence="2" id="KW-0812">Transmembrane</keyword>
<dbReference type="STRING" id="1273541.Pyrde_0273"/>